<dbReference type="PRINTS" id="PR00682">
    <property type="entry name" value="IPNSYNTHASE"/>
</dbReference>
<dbReference type="InterPro" id="IPR027443">
    <property type="entry name" value="IPNS-like_sf"/>
</dbReference>
<dbReference type="Proteomes" id="UP001417504">
    <property type="component" value="Unassembled WGS sequence"/>
</dbReference>
<dbReference type="FunFam" id="2.60.120.330:FF:000014">
    <property type="entry name" value="Gibberellin 2-beta-dioxygenase 1"/>
    <property type="match status" value="1"/>
</dbReference>
<dbReference type="GO" id="GO:0045543">
    <property type="term" value="F:gibberellin 2-beta-dioxygenase activity"/>
    <property type="evidence" value="ECO:0007669"/>
    <property type="project" value="UniProtKB-EC"/>
</dbReference>
<dbReference type="Gene3D" id="2.60.120.330">
    <property type="entry name" value="B-lactam Antibiotic, Isopenicillin N Synthase, Chain"/>
    <property type="match status" value="1"/>
</dbReference>
<keyword evidence="11" id="KW-1185">Reference proteome</keyword>
<comment type="caution">
    <text evidence="10">The sequence shown here is derived from an EMBL/GenBank/DDBJ whole genome shotgun (WGS) entry which is preliminary data.</text>
</comment>
<keyword evidence="2" id="KW-0223">Dioxygenase</keyword>
<dbReference type="InterPro" id="IPR044861">
    <property type="entry name" value="IPNS-like_FE2OG_OXY"/>
</dbReference>
<dbReference type="SUPFAM" id="SSF51197">
    <property type="entry name" value="Clavaminate synthase-like"/>
    <property type="match status" value="1"/>
</dbReference>
<sequence length="358" mass="39582">MVVLSKPIFDLNFSPIKPCKPTSNVDAALTMIPVVDLSSHDAKSKLLKACEEFGFFKVINHGVPVESITSLESKAVNFFSLAQTQKDEAGPPNPFGYGNKSIGLNGDVGWVEYLLLKTDPLFLSQRCRAFYGEDPLGFSNAVNDYAEAVKELGCEVLELLAEGAEMKQRNALSRLLMDDESDTVLRLNHYPSRPDVQVSTIGGGNNVLGFGEHTDPQIISILRSNSVSGLEISLKDGSWVAVPSDPTSFFILVGDSLQVMSNGRFRSVKHRVMTNGLRPRLSMIYFVGPSLQEKIGPMKELMKEGEESMYKEFTWNEYKTAAYKTRLGDNRLGPFQKKSCITNNNSSRADNVTLVSYN</sequence>
<dbReference type="GO" id="GO:0046872">
    <property type="term" value="F:metal ion binding"/>
    <property type="evidence" value="ECO:0007669"/>
    <property type="project" value="UniProtKB-KW"/>
</dbReference>
<evidence type="ECO:0000313" key="11">
    <source>
        <dbReference type="Proteomes" id="UP001417504"/>
    </source>
</evidence>
<comment type="catalytic activity">
    <reaction evidence="5">
        <text>gibberellin A1 + 2-oxoglutarate + O2 = gibberellin A8 + succinate + CO2</text>
        <dbReference type="Rhea" id="RHEA:15005"/>
        <dbReference type="ChEBI" id="CHEBI:15379"/>
        <dbReference type="ChEBI" id="CHEBI:16526"/>
        <dbReference type="ChEBI" id="CHEBI:16810"/>
        <dbReference type="ChEBI" id="CHEBI:30031"/>
        <dbReference type="ChEBI" id="CHEBI:58524"/>
        <dbReference type="ChEBI" id="CHEBI:58594"/>
        <dbReference type="EC" id="1.14.11.13"/>
    </reaction>
</comment>
<dbReference type="PROSITE" id="PS51471">
    <property type="entry name" value="FE2OG_OXY"/>
    <property type="match status" value="1"/>
</dbReference>
<dbReference type="Pfam" id="PF14226">
    <property type="entry name" value="DIOX_N"/>
    <property type="match status" value="1"/>
</dbReference>
<evidence type="ECO:0000256" key="2">
    <source>
        <dbReference type="ARBA" id="ARBA00022964"/>
    </source>
</evidence>
<accession>A0AAP0KJR1</accession>
<evidence type="ECO:0000256" key="4">
    <source>
        <dbReference type="ARBA" id="ARBA00023004"/>
    </source>
</evidence>
<proteinExistence type="inferred from homology"/>
<dbReference type="InterPro" id="IPR005123">
    <property type="entry name" value="Oxoglu/Fe-dep_dioxygenase_dom"/>
</dbReference>
<evidence type="ECO:0000256" key="8">
    <source>
        <dbReference type="RuleBase" id="RU003682"/>
    </source>
</evidence>
<dbReference type="InterPro" id="IPR050231">
    <property type="entry name" value="Iron_ascorbate_oxido_reductase"/>
</dbReference>
<dbReference type="EC" id="1.14.11.13" evidence="7"/>
<dbReference type="InterPro" id="IPR026992">
    <property type="entry name" value="DIOX_N"/>
</dbReference>
<dbReference type="AlphaFoldDB" id="A0AAP0KJR1"/>
<evidence type="ECO:0000256" key="3">
    <source>
        <dbReference type="ARBA" id="ARBA00023002"/>
    </source>
</evidence>
<name>A0AAP0KJR1_9MAGN</name>
<keyword evidence="4 8" id="KW-0408">Iron</keyword>
<organism evidence="10 11">
    <name type="scientific">Stephania japonica</name>
    <dbReference type="NCBI Taxonomy" id="461633"/>
    <lineage>
        <taxon>Eukaryota</taxon>
        <taxon>Viridiplantae</taxon>
        <taxon>Streptophyta</taxon>
        <taxon>Embryophyta</taxon>
        <taxon>Tracheophyta</taxon>
        <taxon>Spermatophyta</taxon>
        <taxon>Magnoliopsida</taxon>
        <taxon>Ranunculales</taxon>
        <taxon>Menispermaceae</taxon>
        <taxon>Menispermoideae</taxon>
        <taxon>Cissampelideae</taxon>
        <taxon>Stephania</taxon>
    </lineage>
</organism>
<keyword evidence="1 8" id="KW-0479">Metal-binding</keyword>
<evidence type="ECO:0000313" key="10">
    <source>
        <dbReference type="EMBL" id="KAK9153305.1"/>
    </source>
</evidence>
<evidence type="ECO:0000256" key="1">
    <source>
        <dbReference type="ARBA" id="ARBA00022723"/>
    </source>
</evidence>
<evidence type="ECO:0000259" key="9">
    <source>
        <dbReference type="PROSITE" id="PS51471"/>
    </source>
</evidence>
<dbReference type="Pfam" id="PF03171">
    <property type="entry name" value="2OG-FeII_Oxy"/>
    <property type="match status" value="1"/>
</dbReference>
<evidence type="ECO:0000256" key="6">
    <source>
        <dbReference type="ARBA" id="ARBA00061282"/>
    </source>
</evidence>
<keyword evidence="3 8" id="KW-0560">Oxidoreductase</keyword>
<protein>
    <recommendedName>
        <fullName evidence="7">gibberellin 2beta-dioxygenase</fullName>
        <ecNumber evidence="7">1.14.11.13</ecNumber>
    </recommendedName>
</protein>
<gene>
    <name evidence="10" type="ORF">Sjap_000785</name>
</gene>
<dbReference type="EMBL" id="JBBNAE010000001">
    <property type="protein sequence ID" value="KAK9153305.1"/>
    <property type="molecule type" value="Genomic_DNA"/>
</dbReference>
<evidence type="ECO:0000256" key="5">
    <source>
        <dbReference type="ARBA" id="ARBA00052204"/>
    </source>
</evidence>
<dbReference type="PANTHER" id="PTHR47990">
    <property type="entry name" value="2-OXOGLUTARATE (2OG) AND FE(II)-DEPENDENT OXYGENASE SUPERFAMILY PROTEIN-RELATED"/>
    <property type="match status" value="1"/>
</dbReference>
<feature type="domain" description="Fe2OG dioxygenase" evidence="9">
    <location>
        <begin position="180"/>
        <end position="289"/>
    </location>
</feature>
<reference evidence="10 11" key="1">
    <citation type="submission" date="2024-01" db="EMBL/GenBank/DDBJ databases">
        <title>Genome assemblies of Stephania.</title>
        <authorList>
            <person name="Yang L."/>
        </authorList>
    </citation>
    <scope>NUCLEOTIDE SEQUENCE [LARGE SCALE GENOMIC DNA]</scope>
    <source>
        <strain evidence="10">QJT</strain>
        <tissue evidence="10">Leaf</tissue>
    </source>
</reference>
<comment type="similarity">
    <text evidence="6">Belongs to the iron/ascorbate-dependent oxidoreductase family. GA2OX subfamily.</text>
</comment>
<evidence type="ECO:0000256" key="7">
    <source>
        <dbReference type="ARBA" id="ARBA00066708"/>
    </source>
</evidence>